<dbReference type="HAMAP" id="MF_02066">
    <property type="entry name" value="CpoB"/>
    <property type="match status" value="1"/>
</dbReference>
<dbReference type="GO" id="GO:0030288">
    <property type="term" value="C:outer membrane-bounded periplasmic space"/>
    <property type="evidence" value="ECO:0007669"/>
    <property type="project" value="UniProtKB-UniRule"/>
</dbReference>
<sequence precursor="true">MTSVSIFRLSRLALVAASLALLPGVASAQLFGKRDGGQDSEIALRLSTLEDQVRQLNGLVEQQSFQIRQLQDQLRRMSEDYEYRFQELGQGGTANRPATTLQQPPPMQQPTQPLGQAPGQPHMQQGGTTPGTGAPTQTLGQIPGRPLDLSSALGGTQGGMGSGGTQPGFGQQPIPGSSMDANPQLAAAPSGDPKDVYDLSYGYILRGEFDTAEASFRQFLQQFPNDPLAGNAQYWLGESLFARAMYRDAADAFLKGYSDYPDGAKAPESLYKLGMSLKELGQADAACATFAEIPRRYPKAPQAVQERARSEAQKSGC</sequence>
<feature type="compositionally biased region" description="Low complexity" evidence="2">
    <location>
        <begin position="109"/>
        <end position="141"/>
    </location>
</feature>
<dbReference type="EMBL" id="JALIDZ010000003">
    <property type="protein sequence ID" value="MCT8971741.1"/>
    <property type="molecule type" value="Genomic_DNA"/>
</dbReference>
<keyword evidence="1" id="KW-0175">Coiled coil</keyword>
<keyword evidence="4" id="KW-1185">Reference proteome</keyword>
<keyword evidence="1" id="KW-0732">Signal</keyword>
<keyword evidence="1" id="KW-0132">Cell division</keyword>
<comment type="subcellular location">
    <subcellularLocation>
        <location evidence="1">Periplasm</location>
    </subcellularLocation>
</comment>
<keyword evidence="1" id="KW-0574">Periplasm</keyword>
<evidence type="ECO:0000313" key="3">
    <source>
        <dbReference type="EMBL" id="MCT8971741.1"/>
    </source>
</evidence>
<dbReference type="InterPro" id="IPR019734">
    <property type="entry name" value="TPR_rpt"/>
</dbReference>
<dbReference type="NCBIfam" id="TIGR02795">
    <property type="entry name" value="tol_pal_ybgF"/>
    <property type="match status" value="1"/>
</dbReference>
<dbReference type="AlphaFoldDB" id="A0AAW5QUL5"/>
<comment type="caution">
    <text evidence="3">The sequence shown here is derived from an EMBL/GenBank/DDBJ whole genome shotgun (WGS) entry which is preliminary data.</text>
</comment>
<proteinExistence type="inferred from homology"/>
<evidence type="ECO:0000256" key="2">
    <source>
        <dbReference type="SAM" id="MobiDB-lite"/>
    </source>
</evidence>
<dbReference type="SUPFAM" id="SSF48452">
    <property type="entry name" value="TPR-like"/>
    <property type="match status" value="1"/>
</dbReference>
<dbReference type="InterPro" id="IPR034706">
    <property type="entry name" value="CpoB"/>
</dbReference>
<feature type="region of interest" description="Disordered" evidence="2">
    <location>
        <begin position="88"/>
        <end position="192"/>
    </location>
</feature>
<dbReference type="RefSeq" id="WP_261615313.1">
    <property type="nucleotide sequence ID" value="NZ_JALIDZ010000003.1"/>
</dbReference>
<feature type="coiled-coil region" evidence="1">
    <location>
        <begin position="53"/>
        <end position="80"/>
    </location>
</feature>
<feature type="chain" id="PRO_5043062680" description="Cell division coordinator CpoB" evidence="1">
    <location>
        <begin position="29"/>
        <end position="317"/>
    </location>
</feature>
<feature type="signal peptide" evidence="1">
    <location>
        <begin position="1"/>
        <end position="28"/>
    </location>
</feature>
<comment type="function">
    <text evidence="1">Mediates coordination of peptidoglycan synthesis and outer membrane constriction during cell division.</text>
</comment>
<accession>A0AAW5QUL5</accession>
<feature type="compositionally biased region" description="Low complexity" evidence="2">
    <location>
        <begin position="168"/>
        <end position="178"/>
    </location>
</feature>
<dbReference type="GO" id="GO:0043093">
    <property type="term" value="P:FtsZ-dependent cytokinesis"/>
    <property type="evidence" value="ECO:0007669"/>
    <property type="project" value="UniProtKB-UniRule"/>
</dbReference>
<organism evidence="3 4">
    <name type="scientific">Microbaculum marinisediminis</name>
    <dbReference type="NCBI Taxonomy" id="2931392"/>
    <lineage>
        <taxon>Bacteria</taxon>
        <taxon>Pseudomonadati</taxon>
        <taxon>Pseudomonadota</taxon>
        <taxon>Alphaproteobacteria</taxon>
        <taxon>Hyphomicrobiales</taxon>
        <taxon>Tepidamorphaceae</taxon>
        <taxon>Microbaculum</taxon>
    </lineage>
</organism>
<gene>
    <name evidence="3" type="primary">ybgF</name>
    <name evidence="1" type="synonym">cpoB</name>
    <name evidence="3" type="ORF">MUB46_07735</name>
</gene>
<evidence type="ECO:0000256" key="1">
    <source>
        <dbReference type="HAMAP-Rule" id="MF_02066"/>
    </source>
</evidence>
<comment type="similarity">
    <text evidence="1">Belongs to the CpoB family.</text>
</comment>
<dbReference type="InterPro" id="IPR011990">
    <property type="entry name" value="TPR-like_helical_dom_sf"/>
</dbReference>
<name>A0AAW5QUL5_9HYPH</name>
<reference evidence="3 4" key="1">
    <citation type="submission" date="2022-04" db="EMBL/GenBank/DDBJ databases">
        <authorList>
            <person name="Ye Y.-Q."/>
            <person name="Du Z.-J."/>
        </authorList>
    </citation>
    <scope>NUCLEOTIDE SEQUENCE [LARGE SCALE GENOMIC DNA]</scope>
    <source>
        <strain evidence="3 4">A6E488</strain>
    </source>
</reference>
<dbReference type="Pfam" id="PF13174">
    <property type="entry name" value="TPR_6"/>
    <property type="match status" value="2"/>
</dbReference>
<protein>
    <recommendedName>
        <fullName evidence="1">Cell division coordinator CpoB</fullName>
    </recommendedName>
</protein>
<evidence type="ECO:0000313" key="4">
    <source>
        <dbReference type="Proteomes" id="UP001320898"/>
    </source>
</evidence>
<keyword evidence="1" id="KW-0131">Cell cycle</keyword>
<dbReference type="Gene3D" id="1.25.40.10">
    <property type="entry name" value="Tetratricopeptide repeat domain"/>
    <property type="match status" value="1"/>
</dbReference>
<dbReference type="Proteomes" id="UP001320898">
    <property type="component" value="Unassembled WGS sequence"/>
</dbReference>
<feature type="compositionally biased region" description="Gly residues" evidence="2">
    <location>
        <begin position="155"/>
        <end position="167"/>
    </location>
</feature>
<dbReference type="InterPro" id="IPR014162">
    <property type="entry name" value="CpoB_C"/>
</dbReference>